<evidence type="ECO:0000256" key="1">
    <source>
        <dbReference type="SAM" id="MobiDB-lite"/>
    </source>
</evidence>
<feature type="signal peptide" evidence="2">
    <location>
        <begin position="1"/>
        <end position="16"/>
    </location>
</feature>
<feature type="chain" id="PRO_5002695422" description="Lipoprotein" evidence="2">
    <location>
        <begin position="17"/>
        <end position="372"/>
    </location>
</feature>
<gene>
    <name evidence="3" type="ORF">PPSIR1_07583</name>
</gene>
<evidence type="ECO:0008006" key="5">
    <source>
        <dbReference type="Google" id="ProtNLM"/>
    </source>
</evidence>
<protein>
    <recommendedName>
        <fullName evidence="5">Lipoprotein</fullName>
    </recommendedName>
</protein>
<reference evidence="3 4" key="1">
    <citation type="submission" date="2007-06" db="EMBL/GenBank/DDBJ databases">
        <authorList>
            <person name="Shimkets L."/>
            <person name="Ferriera S."/>
            <person name="Johnson J."/>
            <person name="Kravitz S."/>
            <person name="Beeson K."/>
            <person name="Sutton G."/>
            <person name="Rogers Y.-H."/>
            <person name="Friedman R."/>
            <person name="Frazier M."/>
            <person name="Venter J.C."/>
        </authorList>
    </citation>
    <scope>NUCLEOTIDE SEQUENCE [LARGE SCALE GENOMIC DNA]</scope>
    <source>
        <strain evidence="3 4">SIR-1</strain>
    </source>
</reference>
<proteinExistence type="predicted"/>
<feature type="compositionally biased region" description="Acidic residues" evidence="1">
    <location>
        <begin position="357"/>
        <end position="372"/>
    </location>
</feature>
<organism evidence="3 4">
    <name type="scientific">Plesiocystis pacifica SIR-1</name>
    <dbReference type="NCBI Taxonomy" id="391625"/>
    <lineage>
        <taxon>Bacteria</taxon>
        <taxon>Pseudomonadati</taxon>
        <taxon>Myxococcota</taxon>
        <taxon>Polyangia</taxon>
        <taxon>Nannocystales</taxon>
        <taxon>Nannocystaceae</taxon>
        <taxon>Plesiocystis</taxon>
    </lineage>
</organism>
<evidence type="ECO:0000313" key="3">
    <source>
        <dbReference type="EMBL" id="EDM76196.1"/>
    </source>
</evidence>
<dbReference type="EMBL" id="ABCS01000070">
    <property type="protein sequence ID" value="EDM76196.1"/>
    <property type="molecule type" value="Genomic_DNA"/>
</dbReference>
<keyword evidence="4" id="KW-1185">Reference proteome</keyword>
<name>A6GD38_9BACT</name>
<sequence>MPSTTRSLLLSCLAVAACTAPPPQPLSLSSAPAVVDDAPRFDYRHTPEAAPQPEPPLGHVGPNGQCPRLRVFSDAEDLCRRGILADIPLGRCGRLGDAATGSDVSASKRSTRALGGRAELFVRHWVRSDDRDDVYLALRGDNGYVLLGQVAEFYSQFNDAPEFRRFRGDADSLEIVTRQLWWFAGPDDGEVTLDRRLTFARDAEGAIRRDHACPDLALDLPPPPLDCEAVRAFDWSALPRAEAVEWDSTYEGEALLGRALGELGLTWRDIDEYGDPPRARETRVQYQSLTVIQPKPRGRWVLMREQLPLLTSSREVRIGEGPGGYYARSWEGKRERIHRLDLTTATADPVLPGACGELEDEDEDEGEVEVVE</sequence>
<feature type="region of interest" description="Disordered" evidence="1">
    <location>
        <begin position="348"/>
        <end position="372"/>
    </location>
</feature>
<evidence type="ECO:0000256" key="2">
    <source>
        <dbReference type="SAM" id="SignalP"/>
    </source>
</evidence>
<comment type="caution">
    <text evidence="3">The sequence shown here is derived from an EMBL/GenBank/DDBJ whole genome shotgun (WGS) entry which is preliminary data.</text>
</comment>
<accession>A6GD38</accession>
<feature type="region of interest" description="Disordered" evidence="1">
    <location>
        <begin position="44"/>
        <end position="63"/>
    </location>
</feature>
<dbReference type="Proteomes" id="UP000005801">
    <property type="component" value="Unassembled WGS sequence"/>
</dbReference>
<evidence type="ECO:0000313" key="4">
    <source>
        <dbReference type="Proteomes" id="UP000005801"/>
    </source>
</evidence>
<dbReference type="PROSITE" id="PS51257">
    <property type="entry name" value="PROKAR_LIPOPROTEIN"/>
    <property type="match status" value="1"/>
</dbReference>
<dbReference type="AlphaFoldDB" id="A6GD38"/>
<keyword evidence="2" id="KW-0732">Signal</keyword>